<evidence type="ECO:0000313" key="1">
    <source>
        <dbReference type="EMBL" id="NCU53300.1"/>
    </source>
</evidence>
<accession>A0A966M183</accession>
<gene>
    <name evidence="1" type="ORF">EBX74_03245</name>
</gene>
<comment type="caution">
    <text evidence="1">The sequence shown here is derived from an EMBL/GenBank/DDBJ whole genome shotgun (WGS) entry which is preliminary data.</text>
</comment>
<evidence type="ECO:0000313" key="2">
    <source>
        <dbReference type="Proteomes" id="UP000747791"/>
    </source>
</evidence>
<evidence type="ECO:0008006" key="3">
    <source>
        <dbReference type="Google" id="ProtNLM"/>
    </source>
</evidence>
<reference evidence="1" key="1">
    <citation type="submission" date="2018-10" db="EMBL/GenBank/DDBJ databases">
        <title>Iterative Subtractive Binning of Freshwater Chronoseries Metagenomes Recovers Nearly Complete Genomes from over Four Hundred Novel Species.</title>
        <authorList>
            <person name="Rodriguez-R L.M."/>
            <person name="Tsementzi D."/>
            <person name="Luo C."/>
            <person name="Konstantinidis K.T."/>
        </authorList>
    </citation>
    <scope>NUCLEOTIDE SEQUENCE</scope>
    <source>
        <strain evidence="1">WB8_2A_004</strain>
    </source>
</reference>
<dbReference type="Proteomes" id="UP000747791">
    <property type="component" value="Unassembled WGS sequence"/>
</dbReference>
<sequence length="118" mass="13642">DFINISGFSKVLLDPIFFGAGNSFIETFQHGTPMVTWPNNFLRTRLALGLYKQMAILDAPVADSVDSYVNLSVELANNDKKNLNLRRQIIENSNKYFFNNHEVIREYEDFFINCVDKK</sequence>
<dbReference type="Gene3D" id="3.40.50.2000">
    <property type="entry name" value="Glycogen Phosphorylase B"/>
    <property type="match status" value="1"/>
</dbReference>
<protein>
    <recommendedName>
        <fullName evidence="3">O-GlcNAc transferase C-terminal domain-containing protein</fullName>
    </recommendedName>
</protein>
<dbReference type="AlphaFoldDB" id="A0A966M183"/>
<dbReference type="EMBL" id="RGOB01000089">
    <property type="protein sequence ID" value="NCU53300.1"/>
    <property type="molecule type" value="Genomic_DNA"/>
</dbReference>
<feature type="non-terminal residue" evidence="1">
    <location>
        <position position="1"/>
    </location>
</feature>
<name>A0A966M183_9PROT</name>
<organism evidence="1 2">
    <name type="scientific">Candidatus Fonsibacter lacus</name>
    <dbReference type="NCBI Taxonomy" id="2576439"/>
    <lineage>
        <taxon>Bacteria</taxon>
        <taxon>Pseudomonadati</taxon>
        <taxon>Pseudomonadota</taxon>
        <taxon>Alphaproteobacteria</taxon>
        <taxon>Candidatus Pelagibacterales</taxon>
        <taxon>Candidatus Pelagibacterales incertae sedis</taxon>
        <taxon>Candidatus Fonsibacter</taxon>
    </lineage>
</organism>
<proteinExistence type="predicted"/>